<feature type="chain" id="PRO_5045897704" description="Secreted protein" evidence="2">
    <location>
        <begin position="30"/>
        <end position="261"/>
    </location>
</feature>
<accession>A0ABY7MBK3</accession>
<gene>
    <name evidence="3" type="ORF">O0235_06725</name>
</gene>
<dbReference type="Proteomes" id="UP001212803">
    <property type="component" value="Chromosome"/>
</dbReference>
<dbReference type="EMBL" id="CP115149">
    <property type="protein sequence ID" value="WBL37258.1"/>
    <property type="molecule type" value="Genomic_DNA"/>
</dbReference>
<organism evidence="3 4">
    <name type="scientific">Tepidiforma flava</name>
    <dbReference type="NCBI Taxonomy" id="3004094"/>
    <lineage>
        <taxon>Bacteria</taxon>
        <taxon>Bacillati</taxon>
        <taxon>Chloroflexota</taxon>
        <taxon>Tepidiformia</taxon>
        <taxon>Tepidiformales</taxon>
        <taxon>Tepidiformaceae</taxon>
        <taxon>Tepidiforma</taxon>
    </lineage>
</organism>
<sequence>MLRTPVRIRNAVFAVALAAAVGAVSFALGRTCSGPGGPAVASPGGPPSAPGMVTPLATPGPNDAIDTSKPGWGLPYLEADKALPRYDQVVNGIAVGPSAKHESGWCVAGQARWVDASEAEGTPLALPKQFPAGGAATGARAVRCGDTIVHSEVTVAFPASPTAAAEVASGKSWFEVQHGGQVVIYKDLATSPGFASQIASERWEAASVNGLPAALGRAVLRDEFGESAVVVWDERRNLQVVVRGVDIHVDDLLAVAAEAVK</sequence>
<proteinExistence type="predicted"/>
<name>A0ABY7MBK3_9CHLR</name>
<feature type="region of interest" description="Disordered" evidence="1">
    <location>
        <begin position="35"/>
        <end position="65"/>
    </location>
</feature>
<evidence type="ECO:0008006" key="5">
    <source>
        <dbReference type="Google" id="ProtNLM"/>
    </source>
</evidence>
<evidence type="ECO:0000256" key="2">
    <source>
        <dbReference type="SAM" id="SignalP"/>
    </source>
</evidence>
<evidence type="ECO:0000256" key="1">
    <source>
        <dbReference type="SAM" id="MobiDB-lite"/>
    </source>
</evidence>
<feature type="signal peptide" evidence="2">
    <location>
        <begin position="1"/>
        <end position="29"/>
    </location>
</feature>
<reference evidence="3 4" key="1">
    <citation type="journal article" date="2023" name="ISME J.">
        <title>Thermophilic Dehalococcoidia with unusual traits shed light on an unexpected past.</title>
        <authorList>
            <person name="Palmer M."/>
            <person name="Covington J.K."/>
            <person name="Zhou E.M."/>
            <person name="Thomas S.C."/>
            <person name="Habib N."/>
            <person name="Seymour C.O."/>
            <person name="Lai D."/>
            <person name="Johnston J."/>
            <person name="Hashimi A."/>
            <person name="Jiao J.Y."/>
            <person name="Muok A.R."/>
            <person name="Liu L."/>
            <person name="Xian W.D."/>
            <person name="Zhi X.Y."/>
            <person name="Li M.M."/>
            <person name="Silva L.P."/>
            <person name="Bowen B.P."/>
            <person name="Louie K."/>
            <person name="Briegel A."/>
            <person name="Pett-Ridge J."/>
            <person name="Weber P.K."/>
            <person name="Tocheva E.I."/>
            <person name="Woyke T."/>
            <person name="Northen T.R."/>
            <person name="Mayali X."/>
            <person name="Li W.J."/>
            <person name="Hedlund B.P."/>
        </authorList>
    </citation>
    <scope>NUCLEOTIDE SEQUENCE [LARGE SCALE GENOMIC DNA]</scope>
    <source>
        <strain evidence="3 4">YIM 72310</strain>
    </source>
</reference>
<evidence type="ECO:0000313" key="4">
    <source>
        <dbReference type="Proteomes" id="UP001212803"/>
    </source>
</evidence>
<keyword evidence="2" id="KW-0732">Signal</keyword>
<evidence type="ECO:0000313" key="3">
    <source>
        <dbReference type="EMBL" id="WBL37258.1"/>
    </source>
</evidence>
<protein>
    <recommendedName>
        <fullName evidence="5">Secreted protein</fullName>
    </recommendedName>
</protein>
<keyword evidence="4" id="KW-1185">Reference proteome</keyword>
<dbReference type="RefSeq" id="WP_270057771.1">
    <property type="nucleotide sequence ID" value="NZ_CP115149.1"/>
</dbReference>